<accession>A0A2A2KPA7</accession>
<comment type="caution">
    <text evidence="6">Lacks conserved residue(s) required for the propagation of feature annotation.</text>
</comment>
<sequence>MSAWAHGNESYDDYPASKFLVCAYGIHLSYGVPSLIRYFTIIYNILHSSYSQVPFYRLFLIDGYIFWRDHLNKFIVCVFFAPCLFTWHILFSQAYFTPLDGGGFAMAYTRNITWMRNSENMMIVSTFAMTSCTLFTTATLFRLRFIASISVRQAERRLLLITAIMSISLIGQFLIAVAFYFDGTLWNIPEKLYVLLFLLRPFAIDLAILSPSWTMHFLNRSIANGKSEFRSSLHSNVIQVG</sequence>
<reference evidence="7 8" key="1">
    <citation type="journal article" date="2017" name="Curr. Biol.">
        <title>Genome architecture and evolution of a unichromosomal asexual nematode.</title>
        <authorList>
            <person name="Fradin H."/>
            <person name="Zegar C."/>
            <person name="Gutwein M."/>
            <person name="Lucas J."/>
            <person name="Kovtun M."/>
            <person name="Corcoran D."/>
            <person name="Baugh L.R."/>
            <person name="Kiontke K."/>
            <person name="Gunsalus K."/>
            <person name="Fitch D.H."/>
            <person name="Piano F."/>
        </authorList>
    </citation>
    <scope>NUCLEOTIDE SEQUENCE [LARGE SCALE GENOMIC DNA]</scope>
    <source>
        <strain evidence="7">PF1309</strain>
    </source>
</reference>
<comment type="similarity">
    <text evidence="2 6">Belongs to the nematode receptor-like protein srg family.</text>
</comment>
<proteinExistence type="inferred from homology"/>
<feature type="transmembrane region" description="Helical" evidence="6">
    <location>
        <begin position="192"/>
        <end position="210"/>
    </location>
</feature>
<feature type="transmembrane region" description="Helical" evidence="6">
    <location>
        <begin position="121"/>
        <end position="146"/>
    </location>
</feature>
<dbReference type="EMBL" id="LIAE01008046">
    <property type="protein sequence ID" value="PAV75657.1"/>
    <property type="molecule type" value="Genomic_DNA"/>
</dbReference>
<dbReference type="GO" id="GO:0016020">
    <property type="term" value="C:membrane"/>
    <property type="evidence" value="ECO:0007669"/>
    <property type="project" value="UniProtKB-SubCell"/>
</dbReference>
<organism evidence="7 8">
    <name type="scientific">Diploscapter pachys</name>
    <dbReference type="NCBI Taxonomy" id="2018661"/>
    <lineage>
        <taxon>Eukaryota</taxon>
        <taxon>Metazoa</taxon>
        <taxon>Ecdysozoa</taxon>
        <taxon>Nematoda</taxon>
        <taxon>Chromadorea</taxon>
        <taxon>Rhabditida</taxon>
        <taxon>Rhabditina</taxon>
        <taxon>Rhabditomorpha</taxon>
        <taxon>Rhabditoidea</taxon>
        <taxon>Rhabditidae</taxon>
        <taxon>Diploscapter</taxon>
    </lineage>
</organism>
<evidence type="ECO:0000256" key="2">
    <source>
        <dbReference type="ARBA" id="ARBA00005692"/>
    </source>
</evidence>
<comment type="subcellular location">
    <subcellularLocation>
        <location evidence="1">Membrane</location>
        <topology evidence="1">Multi-pass membrane protein</topology>
    </subcellularLocation>
</comment>
<dbReference type="GO" id="GO:0004888">
    <property type="term" value="F:transmembrane signaling receptor activity"/>
    <property type="evidence" value="ECO:0007669"/>
    <property type="project" value="InterPro"/>
</dbReference>
<name>A0A2A2KPA7_9BILA</name>
<evidence type="ECO:0000313" key="7">
    <source>
        <dbReference type="EMBL" id="PAV75657.1"/>
    </source>
</evidence>
<feature type="transmembrane region" description="Helical" evidence="6">
    <location>
        <begin position="74"/>
        <end position="96"/>
    </location>
</feature>
<evidence type="ECO:0000256" key="4">
    <source>
        <dbReference type="ARBA" id="ARBA00022989"/>
    </source>
</evidence>
<protein>
    <recommendedName>
        <fullName evidence="6">Serpentine receptor class gamma</fullName>
    </recommendedName>
</protein>
<dbReference type="AlphaFoldDB" id="A0A2A2KPA7"/>
<dbReference type="InterPro" id="IPR000609">
    <property type="entry name" value="7TM_GPCR_serpentine_rcpt_Srg"/>
</dbReference>
<comment type="caution">
    <text evidence="7">The sequence shown here is derived from an EMBL/GenBank/DDBJ whole genome shotgun (WGS) entry which is preliminary data.</text>
</comment>
<gene>
    <name evidence="7" type="ORF">WR25_15160</name>
</gene>
<feature type="transmembrane region" description="Helical" evidence="6">
    <location>
        <begin position="158"/>
        <end position="180"/>
    </location>
</feature>
<dbReference type="PANTHER" id="PTHR31552:SF28">
    <property type="entry name" value="SERPENTINE RECEPTOR CLASS GAMMA"/>
    <property type="match status" value="1"/>
</dbReference>
<evidence type="ECO:0000256" key="6">
    <source>
        <dbReference type="RuleBase" id="RU280813"/>
    </source>
</evidence>
<keyword evidence="4 6" id="KW-1133">Transmembrane helix</keyword>
<dbReference type="Proteomes" id="UP000218231">
    <property type="component" value="Unassembled WGS sequence"/>
</dbReference>
<evidence type="ECO:0000256" key="3">
    <source>
        <dbReference type="ARBA" id="ARBA00022692"/>
    </source>
</evidence>
<evidence type="ECO:0000256" key="5">
    <source>
        <dbReference type="ARBA" id="ARBA00023136"/>
    </source>
</evidence>
<dbReference type="Pfam" id="PF02118">
    <property type="entry name" value="Srg"/>
    <property type="match status" value="1"/>
</dbReference>
<evidence type="ECO:0000256" key="1">
    <source>
        <dbReference type="ARBA" id="ARBA00004141"/>
    </source>
</evidence>
<dbReference type="PANTHER" id="PTHR31552">
    <property type="entry name" value="SERPENTINE RECEPTOR CLASS GAMMA"/>
    <property type="match status" value="1"/>
</dbReference>
<dbReference type="GO" id="GO:0007606">
    <property type="term" value="P:sensory perception of chemical stimulus"/>
    <property type="evidence" value="ECO:0007669"/>
    <property type="project" value="UniProtKB-UniRule"/>
</dbReference>
<evidence type="ECO:0000313" key="8">
    <source>
        <dbReference type="Proteomes" id="UP000218231"/>
    </source>
</evidence>
<keyword evidence="5 6" id="KW-0472">Membrane</keyword>
<keyword evidence="3 6" id="KW-0812">Transmembrane</keyword>
<keyword evidence="8" id="KW-1185">Reference proteome</keyword>